<evidence type="ECO:0000313" key="1">
    <source>
        <dbReference type="EMBL" id="CDW25158.1"/>
    </source>
</evidence>
<accession>A0A0K2TGJ4</accession>
<proteinExistence type="predicted"/>
<sequence length="54" mass="6500">MGRVRTSLWSSLYNAVEKLFHNVEKTYMDVVYLLCEGSFRRRDNYSVRKLSFFS</sequence>
<organism evidence="1">
    <name type="scientific">Lepeophtheirus salmonis</name>
    <name type="common">Salmon louse</name>
    <name type="synonym">Caligus salmonis</name>
    <dbReference type="NCBI Taxonomy" id="72036"/>
    <lineage>
        <taxon>Eukaryota</taxon>
        <taxon>Metazoa</taxon>
        <taxon>Ecdysozoa</taxon>
        <taxon>Arthropoda</taxon>
        <taxon>Crustacea</taxon>
        <taxon>Multicrustacea</taxon>
        <taxon>Hexanauplia</taxon>
        <taxon>Copepoda</taxon>
        <taxon>Siphonostomatoida</taxon>
        <taxon>Caligidae</taxon>
        <taxon>Lepeophtheirus</taxon>
    </lineage>
</organism>
<reference evidence="1" key="1">
    <citation type="submission" date="2014-05" db="EMBL/GenBank/DDBJ databases">
        <authorList>
            <person name="Chronopoulou M."/>
        </authorList>
    </citation>
    <scope>NUCLEOTIDE SEQUENCE</scope>
    <source>
        <tissue evidence="1">Whole organism</tissue>
    </source>
</reference>
<dbReference type="AlphaFoldDB" id="A0A0K2TGJ4"/>
<dbReference type="EMBL" id="HACA01007797">
    <property type="protein sequence ID" value="CDW25158.1"/>
    <property type="molecule type" value="Transcribed_RNA"/>
</dbReference>
<name>A0A0K2TGJ4_LEPSM</name>
<protein>
    <submittedName>
        <fullName evidence="1">Uncharacterized protein</fullName>
    </submittedName>
</protein>